<evidence type="ECO:0000259" key="4">
    <source>
        <dbReference type="Pfam" id="PF13458"/>
    </source>
</evidence>
<feature type="chain" id="PRO_5045390917" description="Leucine-binding protein domain-containing protein" evidence="3">
    <location>
        <begin position="23"/>
        <end position="395"/>
    </location>
</feature>
<dbReference type="Pfam" id="PF13458">
    <property type="entry name" value="Peripla_BP_6"/>
    <property type="match status" value="1"/>
</dbReference>
<evidence type="ECO:0000313" key="5">
    <source>
        <dbReference type="EMBL" id="GAA1518591.1"/>
    </source>
</evidence>
<organism evidence="5 6">
    <name type="scientific">Nocardioides humi</name>
    <dbReference type="NCBI Taxonomy" id="449461"/>
    <lineage>
        <taxon>Bacteria</taxon>
        <taxon>Bacillati</taxon>
        <taxon>Actinomycetota</taxon>
        <taxon>Actinomycetes</taxon>
        <taxon>Propionibacteriales</taxon>
        <taxon>Nocardioidaceae</taxon>
        <taxon>Nocardioides</taxon>
    </lineage>
</organism>
<evidence type="ECO:0000256" key="3">
    <source>
        <dbReference type="SAM" id="SignalP"/>
    </source>
</evidence>
<keyword evidence="6" id="KW-1185">Reference proteome</keyword>
<proteinExistence type="inferred from homology"/>
<dbReference type="Proteomes" id="UP001500842">
    <property type="component" value="Unassembled WGS sequence"/>
</dbReference>
<evidence type="ECO:0000256" key="1">
    <source>
        <dbReference type="ARBA" id="ARBA00010062"/>
    </source>
</evidence>
<comment type="similarity">
    <text evidence="1">Belongs to the leucine-binding protein family.</text>
</comment>
<accession>A0ABN2AGH3</accession>
<dbReference type="PANTHER" id="PTHR30483:SF6">
    <property type="entry name" value="PERIPLASMIC BINDING PROTEIN OF ABC TRANSPORTER FOR NATURAL AMINO ACIDS"/>
    <property type="match status" value="1"/>
</dbReference>
<reference evidence="5 6" key="1">
    <citation type="journal article" date="2019" name="Int. J. Syst. Evol. Microbiol.">
        <title>The Global Catalogue of Microorganisms (GCM) 10K type strain sequencing project: providing services to taxonomists for standard genome sequencing and annotation.</title>
        <authorList>
            <consortium name="The Broad Institute Genomics Platform"/>
            <consortium name="The Broad Institute Genome Sequencing Center for Infectious Disease"/>
            <person name="Wu L."/>
            <person name="Ma J."/>
        </authorList>
    </citation>
    <scope>NUCLEOTIDE SEQUENCE [LARGE SCALE GENOMIC DNA]</scope>
    <source>
        <strain evidence="5 6">JCM 14942</strain>
    </source>
</reference>
<comment type="caution">
    <text evidence="5">The sequence shown here is derived from an EMBL/GenBank/DDBJ whole genome shotgun (WGS) entry which is preliminary data.</text>
</comment>
<feature type="signal peptide" evidence="3">
    <location>
        <begin position="1"/>
        <end position="22"/>
    </location>
</feature>
<name>A0ABN2AGH3_9ACTN</name>
<dbReference type="PANTHER" id="PTHR30483">
    <property type="entry name" value="LEUCINE-SPECIFIC-BINDING PROTEIN"/>
    <property type="match status" value="1"/>
</dbReference>
<dbReference type="InterPro" id="IPR051010">
    <property type="entry name" value="BCAA_transport"/>
</dbReference>
<evidence type="ECO:0000313" key="6">
    <source>
        <dbReference type="Proteomes" id="UP001500842"/>
    </source>
</evidence>
<dbReference type="InterPro" id="IPR028081">
    <property type="entry name" value="Leu-bd"/>
</dbReference>
<dbReference type="InterPro" id="IPR028082">
    <property type="entry name" value="Peripla_BP_I"/>
</dbReference>
<dbReference type="SUPFAM" id="SSF53822">
    <property type="entry name" value="Periplasmic binding protein-like I"/>
    <property type="match status" value="1"/>
</dbReference>
<sequence length="395" mass="40024">MPRRLVTTLLASALALPLAACGDEGGDSSGGSADGPIRIISIGSFESAVFSTPQIETALRAKVAAINADGGIDGRDVELTVCNDKFDPNEATACAQRAVSEGFVAVVGGASPFSPQFLPILEKAKIPLVAGSASSGAPELESPISFPVNAGAPGMSLGNGRLAAEAGDDTVVVASDNDGSQTGADLTIKGAEAAGATMTKVTMKLGAPDVSATVAGILELHPDAVALQVVTEDALKVVKGLRQAGYDGAITGPGSLFPPASLEALGEFAEGVRMTSRVVPSTATDIPQVKEFVEQMTAEDPDAQPDDLALNAWTGLTLLAAVMKGHDITDGASVIAAFGDIDEPIELGTVPDYPGIPDTPDAEEYARVPVFATVPSVVENGAVKLDGDFFNPLAS</sequence>
<dbReference type="Gene3D" id="3.40.50.2300">
    <property type="match status" value="2"/>
</dbReference>
<protein>
    <recommendedName>
        <fullName evidence="4">Leucine-binding protein domain-containing protein</fullName>
    </recommendedName>
</protein>
<dbReference type="EMBL" id="BAAAOR010000016">
    <property type="protein sequence ID" value="GAA1518591.1"/>
    <property type="molecule type" value="Genomic_DNA"/>
</dbReference>
<gene>
    <name evidence="5" type="ORF">GCM10009788_23300</name>
</gene>
<dbReference type="RefSeq" id="WP_141005716.1">
    <property type="nucleotide sequence ID" value="NZ_BAAAOR010000016.1"/>
</dbReference>
<keyword evidence="2 3" id="KW-0732">Signal</keyword>
<evidence type="ECO:0000256" key="2">
    <source>
        <dbReference type="ARBA" id="ARBA00022729"/>
    </source>
</evidence>
<feature type="domain" description="Leucine-binding protein" evidence="4">
    <location>
        <begin position="50"/>
        <end position="338"/>
    </location>
</feature>